<dbReference type="EMBL" id="JAUSSU010000007">
    <property type="protein sequence ID" value="MDQ0114164.1"/>
    <property type="molecule type" value="Genomic_DNA"/>
</dbReference>
<dbReference type="PROSITE" id="PS50043">
    <property type="entry name" value="HTH_LUXR_2"/>
    <property type="match status" value="1"/>
</dbReference>
<dbReference type="SUPFAM" id="SSF48452">
    <property type="entry name" value="TPR-like"/>
    <property type="match status" value="1"/>
</dbReference>
<dbReference type="SMART" id="SM00421">
    <property type="entry name" value="HTH_LUXR"/>
    <property type="match status" value="1"/>
</dbReference>
<keyword evidence="6" id="KW-1185">Reference proteome</keyword>
<keyword evidence="2" id="KW-0238">DNA-binding</keyword>
<proteinExistence type="predicted"/>
<dbReference type="InterPro" id="IPR000792">
    <property type="entry name" value="Tscrpt_reg_LuxR_C"/>
</dbReference>
<name>A0ABT9U6U1_PAEHA</name>
<dbReference type="SUPFAM" id="SSF46894">
    <property type="entry name" value="C-terminal effector domain of the bipartite response regulators"/>
    <property type="match status" value="1"/>
</dbReference>
<dbReference type="SMART" id="SM00028">
    <property type="entry name" value="TPR"/>
    <property type="match status" value="4"/>
</dbReference>
<dbReference type="Pfam" id="PF17874">
    <property type="entry name" value="TPR_MalT"/>
    <property type="match status" value="1"/>
</dbReference>
<sequence length="886" mass="97288">MPIISTKLYIPQPRPVTVRRSRLIEGLNGGLHRKLTLVSASTGFGKTTLLSEWLAGCDRPAAWLSLDEGDNDPSRFLTYLIAAWQSIGNGIGEGALALLQSAQPPIDTVLAVVLSDVAAANSNAILVLDDYHVIEASPIHEAIALLIERMPPHVHLVIATRHDPPIPLGRLRSRDQLNELRAAELRFTYTEVADFLYQVMNLDLSPDDVALLETRTEGWIAGLQLAAISMQGHHDISGFIQSFSGSNRFVLDYLIEEVLLGQSDDVQRFLIKTSILDRLCGPLCDAVVGDRVSGTGTGQRTLEYLERANLFLVPLDNERLWYRYHHLFADLLRQTLGQHENVVSHPGGAVSSANELNLRASIWYEENGLEIEAFRYAAAAEEHMRAARLLEGGGMPLIFRGAVTPALRWLESLSKPLLQEMPSLLVLHASALLMVGQLNGAEQKLQAAEAALRETTLDDKTRDVIGHIASIRATIAVSRHQVDSIIAESRFALEYLHPDNLPVRTATTWSLGYAYQLQGDRAAARKAYIEAIAISKRIGHFIIQVMATIGLGGLQEQDNQLELAADTYRSVLELVGDTPMPASCEAHLGLARINCEWNDIAAAKPHLRQSFLLASQIENTDRYVVCELLQARLLLARGELSEAAAAIAKAGQFAIQHNYMLRMPEVAAAHAAILLRQGNVSAAAQLVRQHELPISMAKVNLAEGDAAAAIAILETFRSELETKSWESERLAVMVVQAIALHRAGDMGKAMEVLREALAMAEQGGFIRLFVEEGDAMKELLSELAKKSVTPIYTSRLLAAFEAEAGIGAAEPHARKPRPVRSLIEPLSERELLILRLIADGLSNQEIGSRLYLALSTVKGYIRNVFDKLQVKRRTEAVARARELGLL</sequence>
<dbReference type="InterPro" id="IPR041617">
    <property type="entry name" value="TPR_MalT"/>
</dbReference>
<dbReference type="InterPro" id="IPR011990">
    <property type="entry name" value="TPR-like_helical_dom_sf"/>
</dbReference>
<dbReference type="Gene3D" id="1.25.40.10">
    <property type="entry name" value="Tetratricopeptide repeat domain"/>
    <property type="match status" value="1"/>
</dbReference>
<dbReference type="InterPro" id="IPR059106">
    <property type="entry name" value="WHD_MalT"/>
</dbReference>
<evidence type="ECO:0000256" key="2">
    <source>
        <dbReference type="ARBA" id="ARBA00023125"/>
    </source>
</evidence>
<protein>
    <submittedName>
        <fullName evidence="5">LuxR family maltose regulon positive regulatory protein</fullName>
    </submittedName>
</protein>
<gene>
    <name evidence="5" type="ORF">J2T15_003619</name>
</gene>
<dbReference type="PANTHER" id="PTHR44688:SF16">
    <property type="entry name" value="DNA-BINDING TRANSCRIPTIONAL ACTIVATOR DEVR_DOSR"/>
    <property type="match status" value="1"/>
</dbReference>
<dbReference type="CDD" id="cd06170">
    <property type="entry name" value="LuxR_C_like"/>
    <property type="match status" value="1"/>
</dbReference>
<dbReference type="SUPFAM" id="SSF52540">
    <property type="entry name" value="P-loop containing nucleoside triphosphate hydrolases"/>
    <property type="match status" value="1"/>
</dbReference>
<dbReference type="PRINTS" id="PR00038">
    <property type="entry name" value="HTHLUXR"/>
</dbReference>
<dbReference type="Pfam" id="PF00196">
    <property type="entry name" value="GerE"/>
    <property type="match status" value="1"/>
</dbReference>
<evidence type="ECO:0000256" key="3">
    <source>
        <dbReference type="ARBA" id="ARBA00023163"/>
    </source>
</evidence>
<dbReference type="Gene3D" id="1.10.10.10">
    <property type="entry name" value="Winged helix-like DNA-binding domain superfamily/Winged helix DNA-binding domain"/>
    <property type="match status" value="1"/>
</dbReference>
<organism evidence="5 6">
    <name type="scientific">Paenibacillus harenae</name>
    <dbReference type="NCBI Taxonomy" id="306543"/>
    <lineage>
        <taxon>Bacteria</taxon>
        <taxon>Bacillati</taxon>
        <taxon>Bacillota</taxon>
        <taxon>Bacilli</taxon>
        <taxon>Bacillales</taxon>
        <taxon>Paenibacillaceae</taxon>
        <taxon>Paenibacillus</taxon>
    </lineage>
</organism>
<comment type="caution">
    <text evidence="5">The sequence shown here is derived from an EMBL/GenBank/DDBJ whole genome shotgun (WGS) entry which is preliminary data.</text>
</comment>
<dbReference type="InterPro" id="IPR019734">
    <property type="entry name" value="TPR_rpt"/>
</dbReference>
<dbReference type="InterPro" id="IPR016032">
    <property type="entry name" value="Sig_transdc_resp-reg_C-effctor"/>
</dbReference>
<evidence type="ECO:0000313" key="6">
    <source>
        <dbReference type="Proteomes" id="UP001229346"/>
    </source>
</evidence>
<dbReference type="Pfam" id="PF25873">
    <property type="entry name" value="WHD_MalT"/>
    <property type="match status" value="1"/>
</dbReference>
<accession>A0ABT9U6U1</accession>
<dbReference type="PROSITE" id="PS00622">
    <property type="entry name" value="HTH_LUXR_1"/>
    <property type="match status" value="1"/>
</dbReference>
<keyword evidence="1" id="KW-0805">Transcription regulation</keyword>
<evidence type="ECO:0000313" key="5">
    <source>
        <dbReference type="EMBL" id="MDQ0114164.1"/>
    </source>
</evidence>
<dbReference type="InterPro" id="IPR027417">
    <property type="entry name" value="P-loop_NTPase"/>
</dbReference>
<evidence type="ECO:0000259" key="4">
    <source>
        <dbReference type="PROSITE" id="PS50043"/>
    </source>
</evidence>
<keyword evidence="3" id="KW-0804">Transcription</keyword>
<evidence type="ECO:0000256" key="1">
    <source>
        <dbReference type="ARBA" id="ARBA00023015"/>
    </source>
</evidence>
<dbReference type="Proteomes" id="UP001229346">
    <property type="component" value="Unassembled WGS sequence"/>
</dbReference>
<reference evidence="5 6" key="1">
    <citation type="submission" date="2023-07" db="EMBL/GenBank/DDBJ databases">
        <title>Sorghum-associated microbial communities from plants grown in Nebraska, USA.</title>
        <authorList>
            <person name="Schachtman D."/>
        </authorList>
    </citation>
    <scope>NUCLEOTIDE SEQUENCE [LARGE SCALE GENOMIC DNA]</scope>
    <source>
        <strain evidence="5 6">CC482</strain>
    </source>
</reference>
<dbReference type="RefSeq" id="WP_307205486.1">
    <property type="nucleotide sequence ID" value="NZ_JAUSSU010000007.1"/>
</dbReference>
<dbReference type="PANTHER" id="PTHR44688">
    <property type="entry name" value="DNA-BINDING TRANSCRIPTIONAL ACTIVATOR DEVR_DOSR"/>
    <property type="match status" value="1"/>
</dbReference>
<feature type="domain" description="HTH luxR-type" evidence="4">
    <location>
        <begin position="819"/>
        <end position="884"/>
    </location>
</feature>
<dbReference type="InterPro" id="IPR036388">
    <property type="entry name" value="WH-like_DNA-bd_sf"/>
</dbReference>